<name>A0A918EFQ1_9PSEU</name>
<gene>
    <name evidence="1" type="ORF">GCM10010185_39080</name>
</gene>
<organism evidence="1 2">
    <name type="scientific">Saccharothrix coeruleofusca</name>
    <dbReference type="NCBI Taxonomy" id="33919"/>
    <lineage>
        <taxon>Bacteria</taxon>
        <taxon>Bacillati</taxon>
        <taxon>Actinomycetota</taxon>
        <taxon>Actinomycetes</taxon>
        <taxon>Pseudonocardiales</taxon>
        <taxon>Pseudonocardiaceae</taxon>
        <taxon>Saccharothrix</taxon>
    </lineage>
</organism>
<accession>A0A918EFQ1</accession>
<evidence type="ECO:0000313" key="1">
    <source>
        <dbReference type="EMBL" id="GGP62769.1"/>
    </source>
</evidence>
<keyword evidence="2" id="KW-1185">Reference proteome</keyword>
<dbReference type="AlphaFoldDB" id="A0A918EFQ1"/>
<reference evidence="1" key="1">
    <citation type="journal article" date="2014" name="Int. J. Syst. Evol. Microbiol.">
        <title>Complete genome sequence of Corynebacterium casei LMG S-19264T (=DSM 44701T), isolated from a smear-ripened cheese.</title>
        <authorList>
            <consortium name="US DOE Joint Genome Institute (JGI-PGF)"/>
            <person name="Walter F."/>
            <person name="Albersmeier A."/>
            <person name="Kalinowski J."/>
            <person name="Ruckert C."/>
        </authorList>
    </citation>
    <scope>NUCLEOTIDE SEQUENCE</scope>
    <source>
        <strain evidence="1">JCM 3313</strain>
    </source>
</reference>
<proteinExistence type="predicted"/>
<reference evidence="1" key="2">
    <citation type="submission" date="2020-09" db="EMBL/GenBank/DDBJ databases">
        <authorList>
            <person name="Sun Q."/>
            <person name="Ohkuma M."/>
        </authorList>
    </citation>
    <scope>NUCLEOTIDE SEQUENCE</scope>
    <source>
        <strain evidence="1">JCM 3313</strain>
    </source>
</reference>
<comment type="caution">
    <text evidence="1">The sequence shown here is derived from an EMBL/GenBank/DDBJ whole genome shotgun (WGS) entry which is preliminary data.</text>
</comment>
<protein>
    <submittedName>
        <fullName evidence="1">Uncharacterized protein</fullName>
    </submittedName>
</protein>
<dbReference type="RefSeq" id="WP_268248770.1">
    <property type="nucleotide sequence ID" value="NZ_BMRG01000007.1"/>
</dbReference>
<dbReference type="Proteomes" id="UP000639606">
    <property type="component" value="Unassembled WGS sequence"/>
</dbReference>
<evidence type="ECO:0000313" key="2">
    <source>
        <dbReference type="Proteomes" id="UP000639606"/>
    </source>
</evidence>
<dbReference type="EMBL" id="BMRG01000007">
    <property type="protein sequence ID" value="GGP62769.1"/>
    <property type="molecule type" value="Genomic_DNA"/>
</dbReference>
<sequence length="43" mass="4342">MAQEHETTYEAPSSGLLLGVEALPGAVDRGKANGAVADNDGND</sequence>